<accession>R7T5R2</accession>
<organism evidence="1">
    <name type="scientific">Capitella teleta</name>
    <name type="common">Polychaete worm</name>
    <dbReference type="NCBI Taxonomy" id="283909"/>
    <lineage>
        <taxon>Eukaryota</taxon>
        <taxon>Metazoa</taxon>
        <taxon>Spiralia</taxon>
        <taxon>Lophotrochozoa</taxon>
        <taxon>Annelida</taxon>
        <taxon>Polychaeta</taxon>
        <taxon>Sedentaria</taxon>
        <taxon>Scolecida</taxon>
        <taxon>Capitellidae</taxon>
        <taxon>Capitella</taxon>
    </lineage>
</organism>
<gene>
    <name evidence="2" type="ORF">CAPTEDRAFT_226088</name>
    <name evidence="1" type="ORF">CAPTEDRAFT_228628</name>
</gene>
<name>R7T5R2_CAPTE</name>
<sequence length="205" mass="23359">MPPSPHECKTQRLSQLSPPLVSKGQMAEADMALLWNQYCEISNASQRARRCLNDGRTGAVNFWAGSFEPNRRLYIDIMIRNKGIRVKLLDREVLAEEMPLFLPNMAIPFEIAPTKLLENIEKTLHLEIMDDQCRTLGYCKVNALWVNTEDDPVVTTELFREKNAVCKCDSLKNGRTKVQLTVALENEAVRVHRGSSVRSFEIVLQ</sequence>
<dbReference type="EMBL" id="KB311758">
    <property type="protein sequence ID" value="ELT88635.1"/>
    <property type="molecule type" value="Genomic_DNA"/>
</dbReference>
<reference evidence="1 4" key="2">
    <citation type="journal article" date="2013" name="Nature">
        <title>Insights into bilaterian evolution from three spiralian genomes.</title>
        <authorList>
            <person name="Simakov O."/>
            <person name="Marletaz F."/>
            <person name="Cho S.J."/>
            <person name="Edsinger-Gonzales E."/>
            <person name="Havlak P."/>
            <person name="Hellsten U."/>
            <person name="Kuo D.H."/>
            <person name="Larsson T."/>
            <person name="Lv J."/>
            <person name="Arendt D."/>
            <person name="Savage R."/>
            <person name="Osoegawa K."/>
            <person name="de Jong P."/>
            <person name="Grimwood J."/>
            <person name="Chapman J.A."/>
            <person name="Shapiro H."/>
            <person name="Aerts A."/>
            <person name="Otillar R.P."/>
            <person name="Terry A.Y."/>
            <person name="Boore J.L."/>
            <person name="Grigoriev I.V."/>
            <person name="Lindberg D.R."/>
            <person name="Seaver E.C."/>
            <person name="Weisblat D.A."/>
            <person name="Putnam N.H."/>
            <person name="Rokhsar D.S."/>
        </authorList>
    </citation>
    <scope>NUCLEOTIDE SEQUENCE</scope>
    <source>
        <strain evidence="1 4">I ESC-2004</strain>
    </source>
</reference>
<dbReference type="Proteomes" id="UP000014760">
    <property type="component" value="Unassembled WGS sequence"/>
</dbReference>
<reference evidence="4" key="1">
    <citation type="submission" date="2012-12" db="EMBL/GenBank/DDBJ databases">
        <authorList>
            <person name="Hellsten U."/>
            <person name="Grimwood J."/>
            <person name="Chapman J.A."/>
            <person name="Shapiro H."/>
            <person name="Aerts A."/>
            <person name="Otillar R.P."/>
            <person name="Terry A.Y."/>
            <person name="Boore J.L."/>
            <person name="Simakov O."/>
            <person name="Marletaz F."/>
            <person name="Cho S.-J."/>
            <person name="Edsinger-Gonzales E."/>
            <person name="Havlak P."/>
            <person name="Kuo D.-H."/>
            <person name="Larsson T."/>
            <person name="Lv J."/>
            <person name="Arendt D."/>
            <person name="Savage R."/>
            <person name="Osoegawa K."/>
            <person name="de Jong P."/>
            <person name="Lindberg D.R."/>
            <person name="Seaver E.C."/>
            <person name="Weisblat D.A."/>
            <person name="Putnam N.H."/>
            <person name="Grigoriev I.V."/>
            <person name="Rokhsar D.S."/>
        </authorList>
    </citation>
    <scope>NUCLEOTIDE SEQUENCE</scope>
    <source>
        <strain evidence="4">I ESC-2004</strain>
    </source>
</reference>
<dbReference type="AlphaFoldDB" id="R7T5R2"/>
<dbReference type="EMBL" id="AMQN01033334">
    <property type="status" value="NOT_ANNOTATED_CDS"/>
    <property type="molecule type" value="Genomic_DNA"/>
</dbReference>
<proteinExistence type="predicted"/>
<dbReference type="HOGENOM" id="CLU_1338684_0_0_1"/>
<dbReference type="EnsemblMetazoa" id="CapteT228628">
    <property type="protein sequence ID" value="CapteP228628"/>
    <property type="gene ID" value="CapteG228628"/>
</dbReference>
<dbReference type="EnsemblMetazoa" id="CapteT226088">
    <property type="protein sequence ID" value="CapteP226088"/>
    <property type="gene ID" value="CapteG226088"/>
</dbReference>
<dbReference type="EMBL" id="KB296812">
    <property type="protein sequence ID" value="ELU11286.1"/>
    <property type="molecule type" value="Genomic_DNA"/>
</dbReference>
<dbReference type="EMBL" id="AMQN01005784">
    <property type="status" value="NOT_ANNOTATED_CDS"/>
    <property type="molecule type" value="Genomic_DNA"/>
</dbReference>
<evidence type="ECO:0000313" key="3">
    <source>
        <dbReference type="EnsemblMetazoa" id="CapteP226088"/>
    </source>
</evidence>
<reference evidence="3" key="3">
    <citation type="submission" date="2015-06" db="UniProtKB">
        <authorList>
            <consortium name="EnsemblMetazoa"/>
        </authorList>
    </citation>
    <scope>IDENTIFICATION</scope>
</reference>
<keyword evidence="4" id="KW-1185">Reference proteome</keyword>
<evidence type="ECO:0000313" key="2">
    <source>
        <dbReference type="EMBL" id="ELU11286.1"/>
    </source>
</evidence>
<protein>
    <submittedName>
        <fullName evidence="1 3">Uncharacterized protein</fullName>
    </submittedName>
</protein>
<evidence type="ECO:0000313" key="1">
    <source>
        <dbReference type="EMBL" id="ELT88635.1"/>
    </source>
</evidence>
<evidence type="ECO:0000313" key="4">
    <source>
        <dbReference type="Proteomes" id="UP000014760"/>
    </source>
</evidence>